<dbReference type="STRING" id="946122.A0A0C2SQ86"/>
<proteinExistence type="predicted"/>
<dbReference type="AlphaFoldDB" id="A0A0C2SQ86"/>
<dbReference type="EMBL" id="KN818242">
    <property type="protein sequence ID" value="KIL65430.1"/>
    <property type="molecule type" value="Genomic_DNA"/>
</dbReference>
<reference evidence="1 2" key="1">
    <citation type="submission" date="2014-04" db="EMBL/GenBank/DDBJ databases">
        <title>Evolutionary Origins and Diversification of the Mycorrhizal Mutualists.</title>
        <authorList>
            <consortium name="DOE Joint Genome Institute"/>
            <consortium name="Mycorrhizal Genomics Consortium"/>
            <person name="Kohler A."/>
            <person name="Kuo A."/>
            <person name="Nagy L.G."/>
            <person name="Floudas D."/>
            <person name="Copeland A."/>
            <person name="Barry K.W."/>
            <person name="Cichocki N."/>
            <person name="Veneault-Fourrey C."/>
            <person name="LaButti K."/>
            <person name="Lindquist E.A."/>
            <person name="Lipzen A."/>
            <person name="Lundell T."/>
            <person name="Morin E."/>
            <person name="Murat C."/>
            <person name="Riley R."/>
            <person name="Ohm R."/>
            <person name="Sun H."/>
            <person name="Tunlid A."/>
            <person name="Henrissat B."/>
            <person name="Grigoriev I.V."/>
            <person name="Hibbett D.S."/>
            <person name="Martin F."/>
        </authorList>
    </citation>
    <scope>NUCLEOTIDE SEQUENCE [LARGE SCALE GENOMIC DNA]</scope>
    <source>
        <strain evidence="1 2">Koide BX008</strain>
    </source>
</reference>
<evidence type="ECO:0000313" key="2">
    <source>
        <dbReference type="Proteomes" id="UP000054549"/>
    </source>
</evidence>
<evidence type="ECO:0000313" key="1">
    <source>
        <dbReference type="EMBL" id="KIL65430.1"/>
    </source>
</evidence>
<accession>A0A0C2SQ86</accession>
<name>A0A0C2SQ86_AMAMK</name>
<organism evidence="1 2">
    <name type="scientific">Amanita muscaria (strain Koide BX008)</name>
    <dbReference type="NCBI Taxonomy" id="946122"/>
    <lineage>
        <taxon>Eukaryota</taxon>
        <taxon>Fungi</taxon>
        <taxon>Dikarya</taxon>
        <taxon>Basidiomycota</taxon>
        <taxon>Agaricomycotina</taxon>
        <taxon>Agaricomycetes</taxon>
        <taxon>Agaricomycetidae</taxon>
        <taxon>Agaricales</taxon>
        <taxon>Pluteineae</taxon>
        <taxon>Amanitaceae</taxon>
        <taxon>Amanita</taxon>
    </lineage>
</organism>
<dbReference type="Proteomes" id="UP000054549">
    <property type="component" value="Unassembled WGS sequence"/>
</dbReference>
<dbReference type="OrthoDB" id="3221235at2759"/>
<protein>
    <submittedName>
        <fullName evidence="1">Uncharacterized protein</fullName>
    </submittedName>
</protein>
<keyword evidence="2" id="KW-1185">Reference proteome</keyword>
<gene>
    <name evidence="1" type="ORF">M378DRAFT_528472</name>
</gene>
<dbReference type="HOGENOM" id="CLU_161747_0_0_1"/>
<sequence length="101" mass="11378">MPCSPSDLLPIEIVQKIFISCLPAENNRTFLPSKNDDYVVQLVISQVSSIWRSIALDTLQLWDNFILSLAVDNDWQQAESALRLASVWLHRAGSLPITLKV</sequence>
<dbReference type="InParanoid" id="A0A0C2SQ86"/>